<dbReference type="EMBL" id="WBSL01000007">
    <property type="protein sequence ID" value="MPY67680.1"/>
    <property type="molecule type" value="Genomic_DNA"/>
</dbReference>
<dbReference type="SUPFAM" id="SSF56300">
    <property type="entry name" value="Metallo-dependent phosphatases"/>
    <property type="match status" value="1"/>
</dbReference>
<proteinExistence type="predicted"/>
<sequence>MWSLTFLHSNDIHGRLGALSRLTTMARQVQTEAQAAGRTVFRWDAGDAFDRRFEECRLTRGVALPPVLAAAGVTVQTLGNDLWISYGPAALTRLTERATYTLLAANLRAEDGSPLGRLQSSLLVEGPTTRLANPTTLRKKSVLHAFYSRSAR</sequence>
<gene>
    <name evidence="1" type="ORF">F8S09_13475</name>
</gene>
<dbReference type="InterPro" id="IPR029052">
    <property type="entry name" value="Metallo-depent_PP-like"/>
</dbReference>
<evidence type="ECO:0000313" key="2">
    <source>
        <dbReference type="Proteomes" id="UP000484842"/>
    </source>
</evidence>
<reference evidence="1 2" key="1">
    <citation type="submission" date="2019-10" db="EMBL/GenBank/DDBJ databases">
        <title>Deinococcus sp. isolated from soil.</title>
        <authorList>
            <person name="Li Y."/>
            <person name="Wang J."/>
        </authorList>
    </citation>
    <scope>NUCLEOTIDE SEQUENCE [LARGE SCALE GENOMIC DNA]</scope>
    <source>
        <strain evidence="1 2">SDU3-2</strain>
    </source>
</reference>
<organism evidence="1 2">
    <name type="scientific">Deinococcus terrestris</name>
    <dbReference type="NCBI Taxonomy" id="2651870"/>
    <lineage>
        <taxon>Bacteria</taxon>
        <taxon>Thermotogati</taxon>
        <taxon>Deinococcota</taxon>
        <taxon>Deinococci</taxon>
        <taxon>Deinococcales</taxon>
        <taxon>Deinococcaceae</taxon>
        <taxon>Deinococcus</taxon>
    </lineage>
</organism>
<comment type="caution">
    <text evidence="1">The sequence shown here is derived from an EMBL/GenBank/DDBJ whole genome shotgun (WGS) entry which is preliminary data.</text>
</comment>
<accession>A0A7X1NXK5</accession>
<dbReference type="Proteomes" id="UP000484842">
    <property type="component" value="Unassembled WGS sequence"/>
</dbReference>
<evidence type="ECO:0008006" key="3">
    <source>
        <dbReference type="Google" id="ProtNLM"/>
    </source>
</evidence>
<dbReference type="RefSeq" id="WP_152872004.1">
    <property type="nucleotide sequence ID" value="NZ_WBSL01000007.1"/>
</dbReference>
<keyword evidence="2" id="KW-1185">Reference proteome</keyword>
<name>A0A7X1NXK5_9DEIO</name>
<dbReference type="AlphaFoldDB" id="A0A7X1NXK5"/>
<evidence type="ECO:0000313" key="1">
    <source>
        <dbReference type="EMBL" id="MPY67680.1"/>
    </source>
</evidence>
<dbReference type="Gene3D" id="3.60.21.10">
    <property type="match status" value="1"/>
</dbReference>
<protein>
    <recommendedName>
        <fullName evidence="3">Calcineurin-like phosphoesterase domain-containing protein</fullName>
    </recommendedName>
</protein>